<evidence type="ECO:0000313" key="4">
    <source>
        <dbReference type="Proteomes" id="UP000607559"/>
    </source>
</evidence>
<dbReference type="RefSeq" id="WP_188937779.1">
    <property type="nucleotide sequence ID" value="NZ_BMJC01000007.1"/>
</dbReference>
<dbReference type="Pfam" id="PF05147">
    <property type="entry name" value="LANC_like"/>
    <property type="match status" value="1"/>
</dbReference>
<reference evidence="3" key="1">
    <citation type="journal article" date="2014" name="Int. J. Syst. Evol. Microbiol.">
        <title>Complete genome sequence of Corynebacterium casei LMG S-19264T (=DSM 44701T), isolated from a smear-ripened cheese.</title>
        <authorList>
            <consortium name="US DOE Joint Genome Institute (JGI-PGF)"/>
            <person name="Walter F."/>
            <person name="Albersmeier A."/>
            <person name="Kalinowski J."/>
            <person name="Ruckert C."/>
        </authorList>
    </citation>
    <scope>NUCLEOTIDE SEQUENCE</scope>
    <source>
        <strain evidence="3">CGMCC 1.15448</strain>
    </source>
</reference>
<dbReference type="Gene3D" id="1.10.510.10">
    <property type="entry name" value="Transferase(Phosphotransferase) domain 1"/>
    <property type="match status" value="1"/>
</dbReference>
<dbReference type="GO" id="GO:0005975">
    <property type="term" value="P:carbohydrate metabolic process"/>
    <property type="evidence" value="ECO:0007669"/>
    <property type="project" value="InterPro"/>
</dbReference>
<evidence type="ECO:0000256" key="1">
    <source>
        <dbReference type="PIRSR" id="PIRSR607822-1"/>
    </source>
</evidence>
<dbReference type="GO" id="GO:0046872">
    <property type="term" value="F:metal ion binding"/>
    <property type="evidence" value="ECO:0007669"/>
    <property type="project" value="UniProtKB-KW"/>
</dbReference>
<dbReference type="InterPro" id="IPR012341">
    <property type="entry name" value="6hp_glycosidase-like_sf"/>
</dbReference>
<sequence>MQTTFAEIDVDQSSAIHLVGEASFECDEMLNRNGLSYKDKGLYFQVGEITGTQGWVLHVSVIRLQFTSLINNILPLLISMKIPFQIPRTKDTVRSLLDGTLGHFQVGKILCIYIESEPTTLTIAKKLVELTRNFRGPAVPTDSFLGGTVYTRYEGFNPITKIGHNGHEQQYIYDSTGNLILDRMTIPFSMPPGVIWPFAEIAEVKLPVRKKLWNLKYKPLTVLKPDPKGRVIQGNYFKGPFQIKLCIIKEGLKNMWADEFGRDITDRLMWQYELYKDLSGQFPMPEIFDLFQDQDCTYLAMEFIKGDPLNDYILSIFQNNSWFGLAKSQQLHLIDLLLMILSITDKLHQKGYIHRDITPANFIINRRSQLFLIDMELCYSIYCNKPNPPFKLGTPGYISPEQMEAQTPNTKEDIYALGAFMIFIFTGIQPIKFNPFSEQFPEQLKYFLRNPVLAALIKKCLASNPEERPALSMLEETITNYRKELQMHPSITSSEKLTTKIDKEKIREIIIKAIKCLSNGSILSEDNVWLSTVKINDLIGYQPAERAPQSAFFNGLTGIAYLIGRAKRFGYDTSTVTEEYTASCKYLEDKFLNSIQLSTPGLYDGSAGIALALKEGIESGLLPDNKYYTYLEHCFQPPASKLALATGVSGQGLSLLHCATYLRHEFHKPLLQEYLAMVIQAQQSDGSWPNYRSGKKKDNAIGFAHGTAGILCFLIAYANYHKDPQVIECICKGLAWLHRQSKVKSGSYYWATSTKSKSENAFCSDIGLPGVALTFIKAYSLLNEPLYKKIAENALASLPDSPTHLDYTQANGLSGLGEVYLEASRVLGGDIWQYRLNQLANLFIHTFWEHENRQGYWSVNIFPDFEPELMTGTCGIIHFLMRCDMPDKIGHLLLDI</sequence>
<dbReference type="SMART" id="SM00220">
    <property type="entry name" value="S_TKc"/>
    <property type="match status" value="1"/>
</dbReference>
<dbReference type="InterPro" id="IPR000719">
    <property type="entry name" value="Prot_kinase_dom"/>
</dbReference>
<dbReference type="GO" id="GO:0004674">
    <property type="term" value="F:protein serine/threonine kinase activity"/>
    <property type="evidence" value="ECO:0007669"/>
    <property type="project" value="TreeGrafter"/>
</dbReference>
<gene>
    <name evidence="3" type="ORF">GCM10011511_54510</name>
</gene>
<accession>A0A8J2XWG3</accession>
<protein>
    <recommendedName>
        <fullName evidence="2">Protein kinase domain-containing protein</fullName>
    </recommendedName>
</protein>
<dbReference type="InterPro" id="IPR008266">
    <property type="entry name" value="Tyr_kinase_AS"/>
</dbReference>
<reference evidence="3" key="2">
    <citation type="submission" date="2020-09" db="EMBL/GenBank/DDBJ databases">
        <authorList>
            <person name="Sun Q."/>
            <person name="Zhou Y."/>
        </authorList>
    </citation>
    <scope>NUCLEOTIDE SEQUENCE</scope>
    <source>
        <strain evidence="3">CGMCC 1.15448</strain>
    </source>
</reference>
<dbReference type="PANTHER" id="PTHR44167:SF30">
    <property type="entry name" value="PHOSPHORYLASE KINASE"/>
    <property type="match status" value="1"/>
</dbReference>
<dbReference type="PROSITE" id="PS50011">
    <property type="entry name" value="PROTEIN_KINASE_DOM"/>
    <property type="match status" value="1"/>
</dbReference>
<evidence type="ECO:0000313" key="3">
    <source>
        <dbReference type="EMBL" id="GGB23751.1"/>
    </source>
</evidence>
<dbReference type="GO" id="GO:0005524">
    <property type="term" value="F:ATP binding"/>
    <property type="evidence" value="ECO:0007669"/>
    <property type="project" value="InterPro"/>
</dbReference>
<feature type="domain" description="Protein kinase" evidence="2">
    <location>
        <begin position="217"/>
        <end position="491"/>
    </location>
</feature>
<dbReference type="Pfam" id="PF25816">
    <property type="entry name" value="RamC_N"/>
    <property type="match status" value="1"/>
</dbReference>
<keyword evidence="4" id="KW-1185">Reference proteome</keyword>
<dbReference type="Proteomes" id="UP000607559">
    <property type="component" value="Unassembled WGS sequence"/>
</dbReference>
<dbReference type="GO" id="GO:0031179">
    <property type="term" value="P:peptide modification"/>
    <property type="evidence" value="ECO:0007669"/>
    <property type="project" value="InterPro"/>
</dbReference>
<dbReference type="PRINTS" id="PR01950">
    <property type="entry name" value="LANCSUPER"/>
</dbReference>
<organism evidence="3 4">
    <name type="scientific">Puia dinghuensis</name>
    <dbReference type="NCBI Taxonomy" id="1792502"/>
    <lineage>
        <taxon>Bacteria</taxon>
        <taxon>Pseudomonadati</taxon>
        <taxon>Bacteroidota</taxon>
        <taxon>Chitinophagia</taxon>
        <taxon>Chitinophagales</taxon>
        <taxon>Chitinophagaceae</taxon>
        <taxon>Puia</taxon>
    </lineage>
</organism>
<dbReference type="InterPro" id="IPR057929">
    <property type="entry name" value="RamC_N"/>
</dbReference>
<dbReference type="PROSITE" id="PS00109">
    <property type="entry name" value="PROTEIN_KINASE_TYR"/>
    <property type="match status" value="1"/>
</dbReference>
<name>A0A8J2XWG3_9BACT</name>
<keyword evidence="1" id="KW-0479">Metal-binding</keyword>
<dbReference type="SUPFAM" id="SSF158745">
    <property type="entry name" value="LanC-like"/>
    <property type="match status" value="1"/>
</dbReference>
<dbReference type="Gene3D" id="1.50.10.10">
    <property type="match status" value="1"/>
</dbReference>
<dbReference type="InterPro" id="IPR011009">
    <property type="entry name" value="Kinase-like_dom_sf"/>
</dbReference>
<dbReference type="AlphaFoldDB" id="A0A8J2XWG3"/>
<dbReference type="SMART" id="SM01260">
    <property type="entry name" value="LANC_like"/>
    <property type="match status" value="1"/>
</dbReference>
<dbReference type="PANTHER" id="PTHR44167">
    <property type="entry name" value="OVARIAN-SPECIFIC SERINE/THREONINE-PROTEIN KINASE LOK-RELATED"/>
    <property type="match status" value="1"/>
</dbReference>
<keyword evidence="1" id="KW-0862">Zinc</keyword>
<proteinExistence type="predicted"/>
<dbReference type="InterPro" id="IPR007822">
    <property type="entry name" value="LANC-like"/>
</dbReference>
<dbReference type="Pfam" id="PF00069">
    <property type="entry name" value="Pkinase"/>
    <property type="match status" value="1"/>
</dbReference>
<feature type="binding site" evidence="1">
    <location>
        <position position="763"/>
    </location>
    <ligand>
        <name>Zn(2+)</name>
        <dbReference type="ChEBI" id="CHEBI:29105"/>
    </ligand>
</feature>
<evidence type="ECO:0000259" key="2">
    <source>
        <dbReference type="PROSITE" id="PS50011"/>
    </source>
</evidence>
<comment type="caution">
    <text evidence="3">The sequence shown here is derived from an EMBL/GenBank/DDBJ whole genome shotgun (WGS) entry which is preliminary data.</text>
</comment>
<dbReference type="SUPFAM" id="SSF56112">
    <property type="entry name" value="Protein kinase-like (PK-like)"/>
    <property type="match status" value="1"/>
</dbReference>
<dbReference type="EMBL" id="BMJC01000007">
    <property type="protein sequence ID" value="GGB23751.1"/>
    <property type="molecule type" value="Genomic_DNA"/>
</dbReference>